<evidence type="ECO:0000259" key="2">
    <source>
        <dbReference type="Pfam" id="PF01979"/>
    </source>
</evidence>
<dbReference type="Gene3D" id="3.20.20.140">
    <property type="entry name" value="Metal-dependent hydrolases"/>
    <property type="match status" value="1"/>
</dbReference>
<proteinExistence type="inferred from homology"/>
<dbReference type="SUPFAM" id="SSF51338">
    <property type="entry name" value="Composite domain of metallo-dependent hydrolases"/>
    <property type="match status" value="1"/>
</dbReference>
<dbReference type="InterPro" id="IPR011059">
    <property type="entry name" value="Metal-dep_hydrolase_composite"/>
</dbReference>
<organism evidence="3 4">
    <name type="scientific">Splendidivirga corallicola</name>
    <dbReference type="NCBI Taxonomy" id="3051826"/>
    <lineage>
        <taxon>Bacteria</taxon>
        <taxon>Pseudomonadati</taxon>
        <taxon>Bacteroidota</taxon>
        <taxon>Cytophagia</taxon>
        <taxon>Cytophagales</taxon>
        <taxon>Splendidivirgaceae</taxon>
        <taxon>Splendidivirga</taxon>
    </lineage>
</organism>
<dbReference type="InterPro" id="IPR032466">
    <property type="entry name" value="Metal_Hydrolase"/>
</dbReference>
<reference evidence="3" key="1">
    <citation type="submission" date="2023-06" db="EMBL/GenBank/DDBJ databases">
        <title>Genomic of Parafulvivirga corallium.</title>
        <authorList>
            <person name="Wang G."/>
        </authorList>
    </citation>
    <scope>NUCLEOTIDE SEQUENCE</scope>
    <source>
        <strain evidence="3">BMA10</strain>
    </source>
</reference>
<dbReference type="Proteomes" id="UP001172082">
    <property type="component" value="Unassembled WGS sequence"/>
</dbReference>
<comment type="caution">
    <text evidence="3">The sequence shown here is derived from an EMBL/GenBank/DDBJ whole genome shotgun (WGS) entry which is preliminary data.</text>
</comment>
<protein>
    <submittedName>
        <fullName evidence="3">Amidohydrolase family protein</fullName>
    </submittedName>
</protein>
<dbReference type="RefSeq" id="WP_346751599.1">
    <property type="nucleotide sequence ID" value="NZ_JAUJEA010000003.1"/>
</dbReference>
<dbReference type="InterPro" id="IPR011659">
    <property type="entry name" value="WD40"/>
</dbReference>
<dbReference type="Pfam" id="PF01979">
    <property type="entry name" value="Amidohydro_1"/>
    <property type="match status" value="1"/>
</dbReference>
<dbReference type="PANTHER" id="PTHR36842:SF1">
    <property type="entry name" value="PROTEIN TOLB"/>
    <property type="match status" value="1"/>
</dbReference>
<gene>
    <name evidence="3" type="ORF">QQ008_09370</name>
</gene>
<dbReference type="Gene3D" id="2.120.10.30">
    <property type="entry name" value="TolB, C-terminal domain"/>
    <property type="match status" value="3"/>
</dbReference>
<evidence type="ECO:0000313" key="4">
    <source>
        <dbReference type="Proteomes" id="UP001172082"/>
    </source>
</evidence>
<sequence length="1091" mass="122141">MHRRLYLILTITLLTSTCLISQKKKWNVADPPGTFKDLKFSTDEGTWMSLDVSPDGKEIVFDLLGDIYIMPVQGGTAKLLRGGLPYEVQPRFSPDGKKIAFTSDAGGGDNIWIMDKDGSEAKQITKESFRLLNNPVWNPDGQYLVARKHFTSQRSLGAGEMWLYHINGGSGIQLTKRKNDQQDVNEPNVSSDGRYVYFSEDVYPGGFFQYNKDPNKQIYVIKRLDRETGKIKNVVSGSGGASRPQISHDGNTLAFIKRVREKTVLFLRDLRNGEQWPVYDGLSKDQQEAWAIFGTYPGFSWTPDDKHIVIWSKGKINKIDISNGSASIIPFTAEIETKIAEALKFKQKVAPETFNVKVIRHAVTSPDEKTLIFNAAGYLWKKKLPNGTPKRLTNSIDYEFEPDFSPDGKHLVYVTWNDEGKGTISKLDLTNSKANPIQLSSEKGIYRTPRFSPDGSKIVYQRERGNIYQGTSFSEKPGLYFMSSNGGASTFVCEEGAFPRFNHDGTRIYFQKGGNYFGSLTKTYTSIKLDGGDQKDVVKIKYANDIVPSPDGKWIAFTELFKAYIAPMPATGKVLELSASSKAIPVSQVARDAGINLHWSSDSKKLHWTIGEEYFTNEINQRFTFLENSPDSVANLDTVGIKVGLKLKSDVPEGTIALKGATIITMNEDEVIQDGTIIIEGNKIKVIGNKNQVTIPRNAKVVDVQGKTIMPGLIDVHAHLGTFRYGLSPQKHWPYYANLAYGVTTTHDPSSNTEMVFSQSEMIKAGHMVGPRIYSTGIIIYGADGDFKAVINNLDDARSALRRTKAFGAFSIKSYNQPRREQRQQVIQAARELEMMVYPEGGSTFFHNMSMILDGHTGIEHNIPIAPLYNDVIQLWSASKTGYTPTLIVNYAGMSGEYYWYQTTNVWEKETLLNFTPRSIIDSRARHRTMVPLKEYDNGHILTSESCKKLADAGVKVNLGAHGQLQGLGAHWELWMLAQGGMTNMEALKAATINGAVYLGMEDEIGSLEIGKLADLIVLDANPLENIQNTENVKYTMINGRLYDTQTMNEIGNHDKKRTKFFWENDKYGDNFDWHEESQSFGLIKCSCQSH</sequence>
<feature type="domain" description="Amidohydrolase-related" evidence="2">
    <location>
        <begin position="946"/>
        <end position="1042"/>
    </location>
</feature>
<dbReference type="InterPro" id="IPR011042">
    <property type="entry name" value="6-blade_b-propeller_TolB-like"/>
</dbReference>
<keyword evidence="4" id="KW-1185">Reference proteome</keyword>
<dbReference type="SUPFAM" id="SSF51556">
    <property type="entry name" value="Metallo-dependent hydrolases"/>
    <property type="match status" value="1"/>
</dbReference>
<evidence type="ECO:0000256" key="1">
    <source>
        <dbReference type="ARBA" id="ARBA00009820"/>
    </source>
</evidence>
<dbReference type="Pfam" id="PF07676">
    <property type="entry name" value="PD40"/>
    <property type="match status" value="3"/>
</dbReference>
<comment type="similarity">
    <text evidence="1">Belongs to the TolB family.</text>
</comment>
<dbReference type="Gene3D" id="2.30.40.10">
    <property type="entry name" value="Urease, subunit C, domain 1"/>
    <property type="match status" value="2"/>
</dbReference>
<accession>A0ABT8KLH2</accession>
<evidence type="ECO:0000313" key="3">
    <source>
        <dbReference type="EMBL" id="MDN5201571.1"/>
    </source>
</evidence>
<dbReference type="EMBL" id="JAUJEA010000003">
    <property type="protein sequence ID" value="MDN5201571.1"/>
    <property type="molecule type" value="Genomic_DNA"/>
</dbReference>
<dbReference type="PANTHER" id="PTHR36842">
    <property type="entry name" value="PROTEIN TOLB HOMOLOG"/>
    <property type="match status" value="1"/>
</dbReference>
<dbReference type="SUPFAM" id="SSF82171">
    <property type="entry name" value="DPP6 N-terminal domain-like"/>
    <property type="match status" value="2"/>
</dbReference>
<name>A0ABT8KLH2_9BACT</name>
<dbReference type="InterPro" id="IPR006680">
    <property type="entry name" value="Amidohydro-rel"/>
</dbReference>